<dbReference type="InterPro" id="IPR036412">
    <property type="entry name" value="HAD-like_sf"/>
</dbReference>
<evidence type="ECO:0000256" key="4">
    <source>
        <dbReference type="ARBA" id="ARBA00022801"/>
    </source>
</evidence>
<evidence type="ECO:0000256" key="3">
    <source>
        <dbReference type="ARBA" id="ARBA00022723"/>
    </source>
</evidence>
<dbReference type="CDD" id="cd07503">
    <property type="entry name" value="HAD_HisB-N"/>
    <property type="match status" value="1"/>
</dbReference>
<dbReference type="InterPro" id="IPR023214">
    <property type="entry name" value="HAD_sf"/>
</dbReference>
<feature type="binding site" evidence="10">
    <location>
        <position position="8"/>
    </location>
    <ligand>
        <name>Mg(2+)</name>
        <dbReference type="ChEBI" id="CHEBI:18420"/>
    </ligand>
</feature>
<dbReference type="PANTHER" id="PTHR42891:SF1">
    <property type="entry name" value="D-GLYCERO-BETA-D-MANNO-HEPTOSE-1,7-BISPHOSPHATE 7-PHOSPHATASE"/>
    <property type="match status" value="1"/>
</dbReference>
<dbReference type="InterPro" id="IPR006549">
    <property type="entry name" value="HAD-SF_hydro_IIIA"/>
</dbReference>
<keyword evidence="4 7" id="KW-0378">Hydrolase</keyword>
<dbReference type="RefSeq" id="WP_107195672.1">
    <property type="nucleotide sequence ID" value="NZ_CP029462.1"/>
</dbReference>
<organism evidence="11 12">
    <name type="scientific">Megasphaera stantonii</name>
    <dbReference type="NCBI Taxonomy" id="2144175"/>
    <lineage>
        <taxon>Bacteria</taxon>
        <taxon>Bacillati</taxon>
        <taxon>Bacillota</taxon>
        <taxon>Negativicutes</taxon>
        <taxon>Veillonellales</taxon>
        <taxon>Veillonellaceae</taxon>
        <taxon>Megasphaera</taxon>
    </lineage>
</organism>
<keyword evidence="10" id="KW-0460">Magnesium</keyword>
<gene>
    <name evidence="11" type="ORF">DKB62_02440</name>
</gene>
<dbReference type="NCBIfam" id="TIGR01662">
    <property type="entry name" value="HAD-SF-IIIA"/>
    <property type="match status" value="1"/>
</dbReference>
<comment type="cofactor">
    <cofactor evidence="10">
        <name>Mg(2+)</name>
        <dbReference type="ChEBI" id="CHEBI:18420"/>
    </cofactor>
</comment>
<dbReference type="InterPro" id="IPR004446">
    <property type="entry name" value="Heptose_bisP_phosphatase"/>
</dbReference>
<dbReference type="Proteomes" id="UP000254337">
    <property type="component" value="Chromosome"/>
</dbReference>
<dbReference type="Pfam" id="PF13242">
    <property type="entry name" value="Hydrolase_like"/>
    <property type="match status" value="1"/>
</dbReference>
<dbReference type="GO" id="GO:0005975">
    <property type="term" value="P:carbohydrate metabolic process"/>
    <property type="evidence" value="ECO:0007669"/>
    <property type="project" value="InterPro"/>
</dbReference>
<dbReference type="PANTHER" id="PTHR42891">
    <property type="entry name" value="D-GLYCERO-BETA-D-MANNO-HEPTOSE-1,7-BISPHOSPHATE 7-PHOSPHATASE"/>
    <property type="match status" value="1"/>
</dbReference>
<protein>
    <recommendedName>
        <fullName evidence="6 7">D,D-heptose 1,7-bisphosphate phosphatase</fullName>
        <ecNumber evidence="7">3.1.3.-</ecNumber>
    </recommendedName>
</protein>
<dbReference type="GO" id="GO:0016791">
    <property type="term" value="F:phosphatase activity"/>
    <property type="evidence" value="ECO:0007669"/>
    <property type="project" value="InterPro"/>
</dbReference>
<dbReference type="InterPro" id="IPR006543">
    <property type="entry name" value="Histidinol-phos"/>
</dbReference>
<feature type="active site" description="Proton donor" evidence="8">
    <location>
        <position position="10"/>
    </location>
</feature>
<keyword evidence="10" id="KW-0862">Zinc</keyword>
<proteinExistence type="inferred from homology"/>
<evidence type="ECO:0000256" key="1">
    <source>
        <dbReference type="ARBA" id="ARBA00004496"/>
    </source>
</evidence>
<evidence type="ECO:0000256" key="8">
    <source>
        <dbReference type="PIRSR" id="PIRSR004682-1"/>
    </source>
</evidence>
<feature type="active site" description="Nucleophile" evidence="8">
    <location>
        <position position="8"/>
    </location>
</feature>
<evidence type="ECO:0000313" key="12">
    <source>
        <dbReference type="Proteomes" id="UP000254337"/>
    </source>
</evidence>
<evidence type="ECO:0000256" key="10">
    <source>
        <dbReference type="PIRSR" id="PIRSR004682-4"/>
    </source>
</evidence>
<evidence type="ECO:0000256" key="6">
    <source>
        <dbReference type="ARBA" id="ARBA00031828"/>
    </source>
</evidence>
<keyword evidence="2 7" id="KW-0963">Cytoplasm</keyword>
<keyword evidence="5 7" id="KW-0119">Carbohydrate metabolism</keyword>
<keyword evidence="12" id="KW-1185">Reference proteome</keyword>
<feature type="site" description="Stabilizes the phosphoryl group" evidence="9">
    <location>
        <position position="108"/>
    </location>
</feature>
<comment type="similarity">
    <text evidence="7">Belongs to the gmhB family.</text>
</comment>
<keyword evidence="3 10" id="KW-0479">Metal-binding</keyword>
<evidence type="ECO:0000256" key="7">
    <source>
        <dbReference type="PIRNR" id="PIRNR004682"/>
    </source>
</evidence>
<feature type="site" description="Stabilizes the phosphoryl group" evidence="9">
    <location>
        <position position="50"/>
    </location>
</feature>
<feature type="binding site" evidence="10">
    <location>
        <position position="10"/>
    </location>
    <ligand>
        <name>Mg(2+)</name>
        <dbReference type="ChEBI" id="CHEBI:18420"/>
    </ligand>
</feature>
<dbReference type="EMBL" id="CP029462">
    <property type="protein sequence ID" value="AXL20517.1"/>
    <property type="molecule type" value="Genomic_DNA"/>
</dbReference>
<comment type="cofactor">
    <cofactor evidence="10">
        <name>Zn(2+)</name>
        <dbReference type="ChEBI" id="CHEBI:29105"/>
    </cofactor>
</comment>
<comment type="subcellular location">
    <subcellularLocation>
        <location evidence="1 7">Cytoplasm</location>
    </subcellularLocation>
</comment>
<dbReference type="GO" id="GO:0046872">
    <property type="term" value="F:metal ion binding"/>
    <property type="evidence" value="ECO:0007669"/>
    <property type="project" value="UniProtKB-KW"/>
</dbReference>
<evidence type="ECO:0000313" key="11">
    <source>
        <dbReference type="EMBL" id="AXL20517.1"/>
    </source>
</evidence>
<evidence type="ECO:0000256" key="5">
    <source>
        <dbReference type="ARBA" id="ARBA00023277"/>
    </source>
</evidence>
<reference evidence="11 12" key="1">
    <citation type="submission" date="2018-05" db="EMBL/GenBank/DDBJ databases">
        <title>Complete genome sequence of Megasphaera sp. AJH120T, isolated from the ceca of a chicken.</title>
        <authorList>
            <person name="Maki J."/>
            <person name="Looft T."/>
        </authorList>
    </citation>
    <scope>NUCLEOTIDE SEQUENCE [LARGE SCALE GENOMIC DNA]</scope>
    <source>
        <strain evidence="11 12">AJH120</strain>
    </source>
</reference>
<feature type="site" description="Contributes to substrate recognition" evidence="9">
    <location>
        <position position="107"/>
    </location>
</feature>
<dbReference type="KEGG" id="meg:DKB62_02440"/>
<dbReference type="OrthoDB" id="9801899at2"/>
<accession>A0A346AXC4</accession>
<evidence type="ECO:0000256" key="2">
    <source>
        <dbReference type="ARBA" id="ARBA00022490"/>
    </source>
</evidence>
<feature type="binding site" evidence="10">
    <location>
        <position position="89"/>
    </location>
    <ligand>
        <name>Zn(2+)</name>
        <dbReference type="ChEBI" id="CHEBI:29105"/>
    </ligand>
</feature>
<dbReference type="Gene3D" id="3.40.50.1000">
    <property type="entry name" value="HAD superfamily/HAD-like"/>
    <property type="match status" value="1"/>
</dbReference>
<dbReference type="EC" id="3.1.3.-" evidence="7"/>
<name>A0A346AXC4_9FIRM</name>
<sequence>MRKAVFFDRDGVLNVDKGYLSRVEDFEWMDGAKEAVAWLTKEGYDVVVVTNQSGVARGYYTEEDVRRLHDWMCRQIEEAGGKVMAVYYCPYLEGAPVKAYDKKSDWRKPAPGMILQAAADWDIDLASSVMIGDMPRDVECGERAGVPSYLFEGGSLLDFVRKVVKEGKCRETI</sequence>
<evidence type="ECO:0000256" key="9">
    <source>
        <dbReference type="PIRSR" id="PIRSR004682-3"/>
    </source>
</evidence>
<dbReference type="NCBIfam" id="TIGR01656">
    <property type="entry name" value="Histidinol-ppas"/>
    <property type="match status" value="1"/>
</dbReference>
<dbReference type="PIRSF" id="PIRSF004682">
    <property type="entry name" value="GmhB"/>
    <property type="match status" value="1"/>
</dbReference>
<feature type="binding site" evidence="10">
    <location>
        <position position="133"/>
    </location>
    <ligand>
        <name>Mg(2+)</name>
        <dbReference type="ChEBI" id="CHEBI:18420"/>
    </ligand>
</feature>
<dbReference type="SUPFAM" id="SSF56784">
    <property type="entry name" value="HAD-like"/>
    <property type="match status" value="1"/>
</dbReference>
<dbReference type="GO" id="GO:0005737">
    <property type="term" value="C:cytoplasm"/>
    <property type="evidence" value="ECO:0007669"/>
    <property type="project" value="UniProtKB-SubCell"/>
</dbReference>
<dbReference type="AlphaFoldDB" id="A0A346AXC4"/>